<dbReference type="EMBL" id="OX451736">
    <property type="protein sequence ID" value="CAI8586963.1"/>
    <property type="molecule type" value="Genomic_DNA"/>
</dbReference>
<name>A0AAV0YQ91_VICFA</name>
<feature type="region of interest" description="Disordered" evidence="1">
    <location>
        <begin position="65"/>
        <end position="88"/>
    </location>
</feature>
<organism evidence="2 3">
    <name type="scientific">Vicia faba</name>
    <name type="common">Broad bean</name>
    <name type="synonym">Faba vulgaris</name>
    <dbReference type="NCBI Taxonomy" id="3906"/>
    <lineage>
        <taxon>Eukaryota</taxon>
        <taxon>Viridiplantae</taxon>
        <taxon>Streptophyta</taxon>
        <taxon>Embryophyta</taxon>
        <taxon>Tracheophyta</taxon>
        <taxon>Spermatophyta</taxon>
        <taxon>Magnoliopsida</taxon>
        <taxon>eudicotyledons</taxon>
        <taxon>Gunneridae</taxon>
        <taxon>Pentapetalae</taxon>
        <taxon>rosids</taxon>
        <taxon>fabids</taxon>
        <taxon>Fabales</taxon>
        <taxon>Fabaceae</taxon>
        <taxon>Papilionoideae</taxon>
        <taxon>50 kb inversion clade</taxon>
        <taxon>NPAAA clade</taxon>
        <taxon>Hologalegina</taxon>
        <taxon>IRL clade</taxon>
        <taxon>Fabeae</taxon>
        <taxon>Vicia</taxon>
    </lineage>
</organism>
<dbReference type="Proteomes" id="UP001157006">
    <property type="component" value="Chromosome 1L"/>
</dbReference>
<keyword evidence="3" id="KW-1185">Reference proteome</keyword>
<feature type="compositionally biased region" description="Polar residues" evidence="1">
    <location>
        <begin position="13"/>
        <end position="22"/>
    </location>
</feature>
<dbReference type="AlphaFoldDB" id="A0AAV0YQ91"/>
<reference evidence="2 3" key="1">
    <citation type="submission" date="2023-01" db="EMBL/GenBank/DDBJ databases">
        <authorList>
            <person name="Kreplak J."/>
        </authorList>
    </citation>
    <scope>NUCLEOTIDE SEQUENCE [LARGE SCALE GENOMIC DNA]</scope>
</reference>
<accession>A0AAV0YQ91</accession>
<gene>
    <name evidence="2" type="ORF">VFH_I278440</name>
</gene>
<evidence type="ECO:0000313" key="3">
    <source>
        <dbReference type="Proteomes" id="UP001157006"/>
    </source>
</evidence>
<sequence>MGRSGRPKKTVSPPASTKSPFSQAPLVPLVSPLTIGQDAPIENTCQNLGHNCAKPKGQVKHWKPKAKLPAESSPTDVAEGSTFAPVPHMVPMFPVDEGKWSVAKRGKDKGKMQSNDVPPAKIFRDNGFDALEILDDLLELQNLG</sequence>
<proteinExistence type="predicted"/>
<feature type="region of interest" description="Disordered" evidence="1">
    <location>
        <begin position="1"/>
        <end position="25"/>
    </location>
</feature>
<evidence type="ECO:0000256" key="1">
    <source>
        <dbReference type="SAM" id="MobiDB-lite"/>
    </source>
</evidence>
<protein>
    <submittedName>
        <fullName evidence="2">Uncharacterized protein</fullName>
    </submittedName>
</protein>
<evidence type="ECO:0000313" key="2">
    <source>
        <dbReference type="EMBL" id="CAI8586963.1"/>
    </source>
</evidence>